<organism evidence="1 2">
    <name type="scientific">Rhizobium tropici</name>
    <dbReference type="NCBI Taxonomy" id="398"/>
    <lineage>
        <taxon>Bacteria</taxon>
        <taxon>Pseudomonadati</taxon>
        <taxon>Pseudomonadota</taxon>
        <taxon>Alphaproteobacteria</taxon>
        <taxon>Hyphomicrobiales</taxon>
        <taxon>Rhizobiaceae</taxon>
        <taxon>Rhizobium/Agrobacterium group</taxon>
        <taxon>Rhizobium</taxon>
    </lineage>
</organism>
<sequence>MGCVTRLGIASCCPPYAQHETAIMQAIAKGGGYDVRRMRAPMLNAATALRCFIEAGELA</sequence>
<evidence type="ECO:0000313" key="2">
    <source>
        <dbReference type="Proteomes" id="UP000251205"/>
    </source>
</evidence>
<evidence type="ECO:0000313" key="1">
    <source>
        <dbReference type="EMBL" id="RAX39461.1"/>
    </source>
</evidence>
<proteinExistence type="predicted"/>
<dbReference type="EMBL" id="QMKK01000046">
    <property type="protein sequence ID" value="RAX39461.1"/>
    <property type="molecule type" value="Genomic_DNA"/>
</dbReference>
<comment type="caution">
    <text evidence="1">The sequence shown here is derived from an EMBL/GenBank/DDBJ whole genome shotgun (WGS) entry which is preliminary data.</text>
</comment>
<reference evidence="1 2" key="1">
    <citation type="submission" date="2018-06" db="EMBL/GenBank/DDBJ databases">
        <title>Whole Genome Sequence of an efficient microsymbiont, Rhizobium tropici.</title>
        <authorList>
            <person name="Srinivasan R."/>
            <person name="Singh H.V."/>
            <person name="Srivastava R."/>
            <person name="Kumari B."/>
            <person name="Radhakrishna A."/>
        </authorList>
    </citation>
    <scope>NUCLEOTIDE SEQUENCE [LARGE SCALE GENOMIC DNA]</scope>
    <source>
        <strain evidence="1 2">IGFRI Rhizo-19</strain>
    </source>
</reference>
<name>A0A329Y6R4_RHITR</name>
<protein>
    <submittedName>
        <fullName evidence="1">Uncharacterized protein</fullName>
    </submittedName>
</protein>
<dbReference type="AlphaFoldDB" id="A0A329Y6R4"/>
<accession>A0A329Y6R4</accession>
<dbReference type="Proteomes" id="UP000251205">
    <property type="component" value="Unassembled WGS sequence"/>
</dbReference>
<gene>
    <name evidence="1" type="ORF">DQ393_20565</name>
</gene>